<protein>
    <submittedName>
        <fullName evidence="1">Uncharacterized protein</fullName>
    </submittedName>
</protein>
<keyword evidence="2" id="KW-1185">Reference proteome</keyword>
<comment type="caution">
    <text evidence="1">The sequence shown here is derived from an EMBL/GenBank/DDBJ whole genome shotgun (WGS) entry which is preliminary data.</text>
</comment>
<dbReference type="AlphaFoldDB" id="A0A1Y2DPK9"/>
<evidence type="ECO:0000313" key="2">
    <source>
        <dbReference type="Proteomes" id="UP000193689"/>
    </source>
</evidence>
<dbReference type="Proteomes" id="UP000193689">
    <property type="component" value="Unassembled WGS sequence"/>
</dbReference>
<accession>A0A1Y2DPK9</accession>
<name>A0A1Y2DPK9_9PEZI</name>
<proteinExistence type="predicted"/>
<sequence>MCTLSTTSIQPTSHSFIQVLVFFYSCYRFPPNDPVQDSVAAKKEWTTASSCIIEMAPACQNRERALCVCASVPGPRFEVLEVTCTLAEVHRSVGGQLVPTVELLGYGACRKVGSRRKVELSSRQKVIVVSFGGSESVGPIETRVCLPKTIWSQSRQSPSHCAIVQSPPHPTFLFAQRNPPQALVSVIVMIDFKISRTALYRRFPSHTS</sequence>
<organism evidence="1 2">
    <name type="scientific">Pseudomassariella vexata</name>
    <dbReference type="NCBI Taxonomy" id="1141098"/>
    <lineage>
        <taxon>Eukaryota</taxon>
        <taxon>Fungi</taxon>
        <taxon>Dikarya</taxon>
        <taxon>Ascomycota</taxon>
        <taxon>Pezizomycotina</taxon>
        <taxon>Sordariomycetes</taxon>
        <taxon>Xylariomycetidae</taxon>
        <taxon>Amphisphaeriales</taxon>
        <taxon>Pseudomassariaceae</taxon>
        <taxon>Pseudomassariella</taxon>
    </lineage>
</organism>
<dbReference type="EMBL" id="MCFJ01000011">
    <property type="protein sequence ID" value="ORY60605.1"/>
    <property type="molecule type" value="Genomic_DNA"/>
</dbReference>
<gene>
    <name evidence="1" type="ORF">BCR38DRAFT_42783</name>
</gene>
<dbReference type="GeneID" id="63776069"/>
<evidence type="ECO:0000313" key="1">
    <source>
        <dbReference type="EMBL" id="ORY60605.1"/>
    </source>
</evidence>
<reference evidence="1 2" key="1">
    <citation type="submission" date="2016-07" db="EMBL/GenBank/DDBJ databases">
        <title>Pervasive Adenine N6-methylation of Active Genes in Fungi.</title>
        <authorList>
            <consortium name="DOE Joint Genome Institute"/>
            <person name="Mondo S.J."/>
            <person name="Dannebaum R.O."/>
            <person name="Kuo R.C."/>
            <person name="Labutti K."/>
            <person name="Haridas S."/>
            <person name="Kuo A."/>
            <person name="Salamov A."/>
            <person name="Ahrendt S.R."/>
            <person name="Lipzen A."/>
            <person name="Sullivan W."/>
            <person name="Andreopoulos W.B."/>
            <person name="Clum A."/>
            <person name="Lindquist E."/>
            <person name="Daum C."/>
            <person name="Ramamoorthy G.K."/>
            <person name="Gryganskyi A."/>
            <person name="Culley D."/>
            <person name="Magnuson J.K."/>
            <person name="James T.Y."/>
            <person name="O'Malley M.A."/>
            <person name="Stajich J.E."/>
            <person name="Spatafora J.W."/>
            <person name="Visel A."/>
            <person name="Grigoriev I.V."/>
        </authorList>
    </citation>
    <scope>NUCLEOTIDE SEQUENCE [LARGE SCALE GENOMIC DNA]</scope>
    <source>
        <strain evidence="1 2">CBS 129021</strain>
    </source>
</reference>
<dbReference type="RefSeq" id="XP_040712832.1">
    <property type="nucleotide sequence ID" value="XM_040859857.1"/>
</dbReference>
<dbReference type="InParanoid" id="A0A1Y2DPK9"/>